<gene>
    <name evidence="2" type="ORF">VPNG_07194</name>
</gene>
<evidence type="ECO:0000313" key="3">
    <source>
        <dbReference type="Proteomes" id="UP000285146"/>
    </source>
</evidence>
<feature type="region of interest" description="Disordered" evidence="1">
    <location>
        <begin position="56"/>
        <end position="75"/>
    </location>
</feature>
<evidence type="ECO:0000256" key="1">
    <source>
        <dbReference type="SAM" id="MobiDB-lite"/>
    </source>
</evidence>
<feature type="compositionally biased region" description="Basic and acidic residues" evidence="1">
    <location>
        <begin position="56"/>
        <end position="67"/>
    </location>
</feature>
<accession>A0A423WJT0</accession>
<dbReference type="InParanoid" id="A0A423WJT0"/>
<proteinExistence type="predicted"/>
<organism evidence="2 3">
    <name type="scientific">Cytospora leucostoma</name>
    <dbReference type="NCBI Taxonomy" id="1230097"/>
    <lineage>
        <taxon>Eukaryota</taxon>
        <taxon>Fungi</taxon>
        <taxon>Dikarya</taxon>
        <taxon>Ascomycota</taxon>
        <taxon>Pezizomycotina</taxon>
        <taxon>Sordariomycetes</taxon>
        <taxon>Sordariomycetidae</taxon>
        <taxon>Diaporthales</taxon>
        <taxon>Cytosporaceae</taxon>
        <taxon>Cytospora</taxon>
    </lineage>
</organism>
<dbReference type="AlphaFoldDB" id="A0A423WJT0"/>
<protein>
    <submittedName>
        <fullName evidence="2">Uncharacterized protein</fullName>
    </submittedName>
</protein>
<sequence>MAGTRHQGVVDAEEEAVVAVAAEAEAAAAVAAAAVEAVAEEVARVGMGMEEDRIPEEAEVEGTHPAEEVDSQNPEGEDACAVEEVDACVVEEVDACAVGAVEEVDGVEAVCDEVQNQILVSIAALLVRFPAIITAASCTQARTTVAYLAACACDACLAEVAVEAGEGEEYAEAAEDPVELAHDGDAEAQGDPEEALAVPEALVGLGVLAREGRRGDDCRL</sequence>
<name>A0A423WJT0_9PEZI</name>
<comment type="caution">
    <text evidence="2">The sequence shown here is derived from an EMBL/GenBank/DDBJ whole genome shotgun (WGS) entry which is preliminary data.</text>
</comment>
<evidence type="ECO:0000313" key="2">
    <source>
        <dbReference type="EMBL" id="ROW03618.1"/>
    </source>
</evidence>
<dbReference type="Proteomes" id="UP000285146">
    <property type="component" value="Unassembled WGS sequence"/>
</dbReference>
<dbReference type="EMBL" id="LKEB01000049">
    <property type="protein sequence ID" value="ROW03618.1"/>
    <property type="molecule type" value="Genomic_DNA"/>
</dbReference>
<keyword evidence="3" id="KW-1185">Reference proteome</keyword>
<reference evidence="2 3" key="1">
    <citation type="submission" date="2015-09" db="EMBL/GenBank/DDBJ databases">
        <title>Host preference determinants of Valsa canker pathogens revealed by comparative genomics.</title>
        <authorList>
            <person name="Yin Z."/>
            <person name="Huang L."/>
        </authorList>
    </citation>
    <scope>NUCLEOTIDE SEQUENCE [LARGE SCALE GENOMIC DNA]</scope>
    <source>
        <strain evidence="2 3">SXYLt</strain>
    </source>
</reference>